<feature type="signal peptide" evidence="9">
    <location>
        <begin position="1"/>
        <end position="30"/>
    </location>
</feature>
<dbReference type="Gene3D" id="2.60.40.740">
    <property type="match status" value="5"/>
</dbReference>
<comment type="similarity">
    <text evidence="2">Belongs to the serine-aspartate repeat-containing protein (SDr) family.</text>
</comment>
<feature type="domain" description="Collagen binding" evidence="10">
    <location>
        <begin position="694"/>
        <end position="812"/>
    </location>
</feature>
<dbReference type="EMBL" id="LN483074">
    <property type="protein sequence ID" value="CEA01677.1"/>
    <property type="molecule type" value="Genomic_DNA"/>
</dbReference>
<feature type="domain" description="SpaA-like prealbumin fold" evidence="11">
    <location>
        <begin position="1461"/>
        <end position="1541"/>
    </location>
</feature>
<dbReference type="HOGENOM" id="CLU_000297_1_1_9"/>
<dbReference type="PANTHER" id="PTHR36108:SF13">
    <property type="entry name" value="COLOSSIN-B-RELATED"/>
    <property type="match status" value="1"/>
</dbReference>
<evidence type="ECO:0000256" key="1">
    <source>
        <dbReference type="ARBA" id="ARBA00004168"/>
    </source>
</evidence>
<evidence type="ECO:0000259" key="11">
    <source>
        <dbReference type="Pfam" id="PF17802"/>
    </source>
</evidence>
<feature type="domain" description="SpaA-like prealbumin fold" evidence="11">
    <location>
        <begin position="1081"/>
        <end position="1157"/>
    </location>
</feature>
<dbReference type="Pfam" id="PF17802">
    <property type="entry name" value="SpaA"/>
    <property type="match status" value="13"/>
</dbReference>
<feature type="compositionally biased region" description="Low complexity" evidence="7">
    <location>
        <begin position="2154"/>
        <end position="2165"/>
    </location>
</feature>
<keyword evidence="8" id="KW-0812">Transmembrane</keyword>
<feature type="compositionally biased region" description="Polar residues" evidence="7">
    <location>
        <begin position="46"/>
        <end position="58"/>
    </location>
</feature>
<feature type="domain" description="SpaA-like prealbumin fold" evidence="11">
    <location>
        <begin position="1272"/>
        <end position="1364"/>
    </location>
</feature>
<evidence type="ECO:0000256" key="2">
    <source>
        <dbReference type="ARBA" id="ARBA00007257"/>
    </source>
</evidence>
<feature type="compositionally biased region" description="Basic and acidic residues" evidence="7">
    <location>
        <begin position="2303"/>
        <end position="2318"/>
    </location>
</feature>
<feature type="compositionally biased region" description="Acidic residues" evidence="7">
    <location>
        <begin position="128"/>
        <end position="145"/>
    </location>
</feature>
<feature type="domain" description="SpaA-like prealbumin fold" evidence="11">
    <location>
        <begin position="1967"/>
        <end position="2056"/>
    </location>
</feature>
<evidence type="ECO:0000256" key="5">
    <source>
        <dbReference type="ARBA" id="ARBA00022729"/>
    </source>
</evidence>
<evidence type="ECO:0000256" key="8">
    <source>
        <dbReference type="SAM" id="Phobius"/>
    </source>
</evidence>
<dbReference type="InterPro" id="IPR011252">
    <property type="entry name" value="Fibrogen-bd_dom1"/>
</dbReference>
<feature type="domain" description="SpaA-like prealbumin fold" evidence="11">
    <location>
        <begin position="2071"/>
        <end position="2161"/>
    </location>
</feature>
<dbReference type="SUPFAM" id="SSF49401">
    <property type="entry name" value="Bacterial adhesins"/>
    <property type="match status" value="6"/>
</dbReference>
<organism evidence="13">
    <name type="scientific">Metalysinibacillus saudimassiliensis</name>
    <dbReference type="NCBI Taxonomy" id="1461583"/>
    <lineage>
        <taxon>Bacteria</taxon>
        <taxon>Bacillati</taxon>
        <taxon>Bacillota</taxon>
        <taxon>Bacilli</taxon>
        <taxon>Bacillales</taxon>
        <taxon>Caryophanaceae</taxon>
        <taxon>Metalysinibacillus</taxon>
    </lineage>
</organism>
<feature type="domain" description="SpaA-like prealbumin fold" evidence="11">
    <location>
        <begin position="1558"/>
        <end position="1652"/>
    </location>
</feature>
<feature type="compositionally biased region" description="Basic and acidic residues" evidence="7">
    <location>
        <begin position="2171"/>
        <end position="2181"/>
    </location>
</feature>
<keyword evidence="3" id="KW-0134">Cell wall</keyword>
<dbReference type="InterPro" id="IPR041171">
    <property type="entry name" value="SDR_Ig"/>
</dbReference>
<evidence type="ECO:0000256" key="9">
    <source>
        <dbReference type="SAM" id="SignalP"/>
    </source>
</evidence>
<feature type="domain" description="SpaA-like prealbumin fold" evidence="11">
    <location>
        <begin position="981"/>
        <end position="1059"/>
    </location>
</feature>
<protein>
    <submittedName>
        <fullName evidence="13">Serine-aspartate repeat-containing protein D</fullName>
    </submittedName>
</protein>
<feature type="compositionally biased region" description="Pro residues" evidence="7">
    <location>
        <begin position="2290"/>
        <end position="2302"/>
    </location>
</feature>
<reference evidence="13" key="1">
    <citation type="submission" date="2014-07" db="EMBL/GenBank/DDBJ databases">
        <authorList>
            <person name="Urmite Genomes Urmite Genomes"/>
        </authorList>
    </citation>
    <scope>NUCLEOTIDE SEQUENCE</scope>
    <source>
        <strain evidence="13">13S34_air</strain>
    </source>
</reference>
<dbReference type="InterPro" id="IPR041033">
    <property type="entry name" value="SpaA_PFL_dom_1"/>
</dbReference>
<keyword evidence="4" id="KW-0964">Secreted</keyword>
<dbReference type="PATRIC" id="fig|1461583.4.peg.949"/>
<dbReference type="GO" id="GO:0007155">
    <property type="term" value="P:cell adhesion"/>
    <property type="evidence" value="ECO:0007669"/>
    <property type="project" value="InterPro"/>
</dbReference>
<dbReference type="Gene3D" id="2.60.40.1280">
    <property type="match status" value="1"/>
</dbReference>
<feature type="domain" description="SDR-like Ig" evidence="12">
    <location>
        <begin position="182"/>
        <end position="270"/>
    </location>
</feature>
<feature type="domain" description="SpaA-like prealbumin fold" evidence="11">
    <location>
        <begin position="1660"/>
        <end position="1747"/>
    </location>
</feature>
<dbReference type="SUPFAM" id="SSF49478">
    <property type="entry name" value="Cna protein B-type domain"/>
    <property type="match status" value="11"/>
</dbReference>
<feature type="compositionally biased region" description="Low complexity" evidence="7">
    <location>
        <begin position="59"/>
        <end position="72"/>
    </location>
</feature>
<feature type="transmembrane region" description="Helical" evidence="8">
    <location>
        <begin position="2329"/>
        <end position="2347"/>
    </location>
</feature>
<dbReference type="Pfam" id="PF05737">
    <property type="entry name" value="Collagen_bind"/>
    <property type="match status" value="3"/>
</dbReference>
<dbReference type="GO" id="GO:0005518">
    <property type="term" value="F:collagen binding"/>
    <property type="evidence" value="ECO:0007669"/>
    <property type="project" value="InterPro"/>
</dbReference>
<name>A0A078M8G5_9BACL</name>
<keyword evidence="8" id="KW-0472">Membrane</keyword>
<feature type="chain" id="PRO_5005410904" evidence="9">
    <location>
        <begin position="31"/>
        <end position="2353"/>
    </location>
</feature>
<feature type="region of interest" description="Disordered" evidence="7">
    <location>
        <begin position="2268"/>
        <end position="2326"/>
    </location>
</feature>
<evidence type="ECO:0000256" key="3">
    <source>
        <dbReference type="ARBA" id="ARBA00022512"/>
    </source>
</evidence>
<keyword evidence="8" id="KW-1133">Transmembrane helix</keyword>
<dbReference type="Pfam" id="PF17961">
    <property type="entry name" value="Big_8"/>
    <property type="match status" value="1"/>
</dbReference>
<sequence length="2353" mass="256357">MKQRIVVFAMMILLVGQTVLGPLATISAYADDSGVTVTDTVDAVTEGSTVPSEVENPSTETPVTPATPETETNGGGNPEQPQAPPSNEGSEEITPTPGDVNGENTGTNTEAKPEDEQVKEETPKDPQAPDEEGTEEDKEGEDTEEVDKPIAPGDKTGFHLILHKATKGPNEEPFTEENPLDPMDAFFMHYKWNLDDGHGYVAGDTVSFKLPKELNVVESATGNLAGASTNFATYHVALDGTVTFTFTEAVTEMSAITGDFFIQSTLDASQSEIDDGKVIIGPMEEGGTIEIPVNTGNMKANISKSNQPLPAFSPKEVQWTITVDSEMMKHKDGKVTDVLPAGLTYKPGTLQINGAAAADPVVSGQNLEIALGDFKGVKTITLITTIDESKWDEKNFTNTASYEATDVEKITASSTVYINRGEPLKKKPGKYNPVTQEMQWEIELNFDGRKLTNTTIEDSWENEIMQLVDGSFEFYEVSINDNGHATVGSKVDLPHTVNSSTTAGFNVDIPNIDKPYVVKYKTKLTDRLITGQTIANNVKWNGKTSQGNVWAEQGVGYKGHSSVNYNKKTVEWYLVANTDEKQMNNFVIHDELGPGLTLKEDTIVVRVGGKNLVKGTDYVLVPSATGFELKFIGAYASLTDTVEVRYTTAFDYTKLPEGQNFTNKAKYTWYTDGKDTPWEKEVTDGFTPDDYTKNDGTKSGKYNATTKTISWTIGVNYQQNNHTDLIVKDLIQGDQKLLPDTIKVHEGVLNGNQNSITPGVEITNANVTKPTVDGQPGFQVNFGETDKAYVITYETSLADLDYIGESYNNTANVFDGSKKLTDLLASVGITNGGQYGSKTGNQNGSAIDWSVVVNASQSLIENAMLTDTLSVNQEFLQDSVKVYTTTVDRYGKIEKGAPYENVTISVTKEAPQTLTVKFNDDIDRPYIVEYSTLYFAAHGEKVSNGYKITGQNIHKDGSSGGNETVTIKQTTGGSASGKVGYLTLHKVASDDKNKVFEGVEFQLIDPKTNKVLKTAVTDAQGTIDFGRLMFGEYLVKETKAPAGYITPTTAYKVTINKEYIKGDTEKIGNIETIVNDKEIKQIEIGKYEPGASWLAGAEFMIKNDKGEVVEENLVTDANGKVTSKELPVGTYTLVETKAPKGYNKLTEPIEFTIEAGKAEPVVRDVANVKLGDVLLEKKDKATGKVLAGVEFELQKKNAETGKFEKIGATLTTDEHGVITVKDLENGEYQFVETKPLEGYKPLKDPIAFTVAQKTRAALNFVVENEMDESSQKVIKVDADDETKRLAGAQFELYAEKDGERTLIPNGDKTYFTTDANGEIEFANLMDGQYVFVEIKAPVGYELSVAEYRFVVGDGKAEPITVTNKMKLVNIELFKRDVVDGKGLQGSEFSLTNQDGSVKFENLDTNAEGKLTIENVPEGQYTLTETKRPDGYQTLPNPIVIEVKQNSPAIIEVDVPNAPLGHAQIMKVETGTINPIAGVTFKLEKYFNDAWREVERVTTDENGFAFSEKLDFGTYRYVEVEAPTGVVIESTPVEFEVDQENYDKADLSFTAENSYSQPKVELQKVDANGTALAGAQFELHKLERTGEDTLIKNGDATFFTTNDKGMIEVELDTAGDYYFIEIKAPAGYKLDRTKLHVTVNKGEVAKVEMKNTKLPPIVVKGSVELIKVDAKDGKVLAGAEFKLVDKAGNTVKDNLVTDAAGKIKVSGLDEGDYYFIETKAPVGYELNEGKYLVQVHNSTTARVVVENKISPVGPPEPGKDKGEVELTKVDAKDATKVLAGAEFKLVDKDGKTVEANLVTDKTGKVTVKDLDEGDYYFIETKAPNGYELDTTKHLVQVKKATTAKIVIENKAKTTPPGPGPSEETGEVELTKVDAADSAKVLAGAEFKLVDKDGKTVEANLVTDKTGKVTVKDLDEGDYYFIETKAPKDYKLDTTKHLVTVKGDTTAKIVVENNKKPTGGGGGDSKEASLKLIKVDGDTQKVLPGAVFEFYKVAAGSDEKIGTYTTNQNGEINLKDLDPGSYYFVEIKAPAGYTLVSEKIKVDLVRGSTELITVENKKSPGPGPGPEPEDKTGSIKLVKIDDETQLLLPHAEFDLYQVTTKGDKKVGSYTTNSFGEIVVKDLAFGEYYFVETKAPTGYELSKEKIKVEVNKESTTLVTVENTKTTNPGPDPDPDPKPEPGEDKGAIKLIKVDGKTQQLLPNAEFDLYQVTAKGDKKIGSYTTNSAGEIVVTDLAFGEYYFVETKAPTDYVLITDKIKVEVNHDSTKLITVENNKSTTPTPNPDPNEGGNKPNPDPNPSKPVPPVKPEKPGKPTEGGKENPKLPQTDGTNQTPFIIVGALLIALGVVLAIRRRKAL</sequence>
<dbReference type="NCBIfam" id="TIGR01167">
    <property type="entry name" value="LPXTG_anchor"/>
    <property type="match status" value="1"/>
</dbReference>
<feature type="region of interest" description="Disordered" evidence="7">
    <location>
        <begin position="2154"/>
        <end position="2181"/>
    </location>
</feature>
<evidence type="ECO:0000313" key="13">
    <source>
        <dbReference type="EMBL" id="CEA01677.1"/>
    </source>
</evidence>
<dbReference type="InterPro" id="IPR013783">
    <property type="entry name" value="Ig-like_fold"/>
</dbReference>
<feature type="domain" description="SpaA-like prealbumin fold" evidence="11">
    <location>
        <begin position="1761"/>
        <end position="1849"/>
    </location>
</feature>
<keyword evidence="6" id="KW-0572">Peptidoglycan-anchor</keyword>
<feature type="domain" description="SpaA-like prealbumin fold" evidence="11">
    <location>
        <begin position="2182"/>
        <end position="2272"/>
    </location>
</feature>
<feature type="domain" description="SpaA-like prealbumin fold" evidence="11">
    <location>
        <begin position="1171"/>
        <end position="1255"/>
    </location>
</feature>
<evidence type="ECO:0000256" key="7">
    <source>
        <dbReference type="SAM" id="MobiDB-lite"/>
    </source>
</evidence>
<dbReference type="PANTHER" id="PTHR36108">
    <property type="entry name" value="COLOSSIN-B-RELATED"/>
    <property type="match status" value="1"/>
</dbReference>
<feature type="domain" description="SpaA-like prealbumin fold" evidence="11">
    <location>
        <begin position="1864"/>
        <end position="1953"/>
    </location>
</feature>
<accession>A0A078M8G5</accession>
<dbReference type="InterPro" id="IPR008456">
    <property type="entry name" value="Collagen-bd_dom"/>
</dbReference>
<feature type="domain" description="SpaA-like prealbumin fold" evidence="11">
    <location>
        <begin position="1369"/>
        <end position="1451"/>
    </location>
</feature>
<proteinExistence type="inferred from homology"/>
<evidence type="ECO:0000256" key="6">
    <source>
        <dbReference type="ARBA" id="ARBA00023088"/>
    </source>
</evidence>
<feature type="domain" description="Collagen binding" evidence="10">
    <location>
        <begin position="426"/>
        <end position="543"/>
    </location>
</feature>
<evidence type="ECO:0000256" key="4">
    <source>
        <dbReference type="ARBA" id="ARBA00022525"/>
    </source>
</evidence>
<dbReference type="InterPro" id="IPR008966">
    <property type="entry name" value="Adhesion_dom_sf"/>
</dbReference>
<gene>
    <name evidence="13" type="primary">sdrD</name>
    <name evidence="13" type="ORF">BN1050_00988</name>
</gene>
<dbReference type="Gene3D" id="2.60.40.10">
    <property type="entry name" value="Immunoglobulins"/>
    <property type="match status" value="13"/>
</dbReference>
<feature type="region of interest" description="Disordered" evidence="7">
    <location>
        <begin position="46"/>
        <end position="155"/>
    </location>
</feature>
<feature type="domain" description="Collagen binding" evidence="10">
    <location>
        <begin position="836"/>
        <end position="955"/>
    </location>
</feature>
<evidence type="ECO:0000259" key="12">
    <source>
        <dbReference type="Pfam" id="PF17961"/>
    </source>
</evidence>
<feature type="compositionally biased region" description="Basic and acidic residues" evidence="7">
    <location>
        <begin position="111"/>
        <end position="124"/>
    </location>
</feature>
<feature type="region of interest" description="Disordered" evidence="7">
    <location>
        <begin position="2051"/>
        <end position="2071"/>
    </location>
</feature>
<comment type="subcellular location">
    <subcellularLocation>
        <location evidence="1">Secreted</location>
        <location evidence="1">Cell wall</location>
        <topology evidence="1">Peptidoglycan-anchor</topology>
    </subcellularLocation>
</comment>
<evidence type="ECO:0000259" key="10">
    <source>
        <dbReference type="Pfam" id="PF05737"/>
    </source>
</evidence>
<keyword evidence="5 9" id="KW-0732">Signal</keyword>